<evidence type="ECO:0000256" key="3">
    <source>
        <dbReference type="ARBA" id="ARBA00005267"/>
    </source>
</evidence>
<dbReference type="PANTHER" id="PTHR42809:SF1">
    <property type="entry name" value="FLAVODOXIN 1"/>
    <property type="match status" value="1"/>
</dbReference>
<keyword evidence="10" id="KW-1185">Reference proteome</keyword>
<gene>
    <name evidence="9" type="ORF">D1B32_11400</name>
</gene>
<dbReference type="InterPro" id="IPR008254">
    <property type="entry name" value="Flavodoxin/NO_synth"/>
</dbReference>
<dbReference type="PROSITE" id="PS50902">
    <property type="entry name" value="FLAVODOXIN_LIKE"/>
    <property type="match status" value="1"/>
</dbReference>
<proteinExistence type="inferred from homology"/>
<dbReference type="GO" id="GO:0016651">
    <property type="term" value="F:oxidoreductase activity, acting on NAD(P)H"/>
    <property type="evidence" value="ECO:0007669"/>
    <property type="project" value="UniProtKB-ARBA"/>
</dbReference>
<dbReference type="InterPro" id="IPR050619">
    <property type="entry name" value="Flavodoxin"/>
</dbReference>
<comment type="cofactor">
    <cofactor evidence="1">
        <name>FMN</name>
        <dbReference type="ChEBI" id="CHEBI:58210"/>
    </cofactor>
</comment>
<dbReference type="InterPro" id="IPR010088">
    <property type="entry name" value="RNR_flavodoxin"/>
</dbReference>
<evidence type="ECO:0000256" key="6">
    <source>
        <dbReference type="ARBA" id="ARBA00022643"/>
    </source>
</evidence>
<dbReference type="NCBIfam" id="TIGR01754">
    <property type="entry name" value="flav_RNR"/>
    <property type="match status" value="1"/>
</dbReference>
<evidence type="ECO:0000256" key="4">
    <source>
        <dbReference type="ARBA" id="ARBA00022448"/>
    </source>
</evidence>
<keyword evidence="4" id="KW-0813">Transport</keyword>
<evidence type="ECO:0000256" key="5">
    <source>
        <dbReference type="ARBA" id="ARBA00022630"/>
    </source>
</evidence>
<dbReference type="SUPFAM" id="SSF52218">
    <property type="entry name" value="Flavoproteins"/>
    <property type="match status" value="1"/>
</dbReference>
<name>A0A417YG86_9BACI</name>
<dbReference type="GO" id="GO:0010181">
    <property type="term" value="F:FMN binding"/>
    <property type="evidence" value="ECO:0007669"/>
    <property type="project" value="InterPro"/>
</dbReference>
<dbReference type="AlphaFoldDB" id="A0A417YG86"/>
<dbReference type="Pfam" id="PF00258">
    <property type="entry name" value="Flavodoxin_1"/>
    <property type="match status" value="1"/>
</dbReference>
<keyword evidence="5" id="KW-0285">Flavoprotein</keyword>
<comment type="similarity">
    <text evidence="3">Belongs to the flavodoxin family.</text>
</comment>
<dbReference type="InterPro" id="IPR029039">
    <property type="entry name" value="Flavoprotein-like_sf"/>
</dbReference>
<keyword evidence="7" id="KW-0249">Electron transport</keyword>
<evidence type="ECO:0000313" key="10">
    <source>
        <dbReference type="Proteomes" id="UP000285456"/>
    </source>
</evidence>
<dbReference type="Proteomes" id="UP000285456">
    <property type="component" value="Unassembled WGS sequence"/>
</dbReference>
<dbReference type="OrthoDB" id="9790745at2"/>
<evidence type="ECO:0000256" key="1">
    <source>
        <dbReference type="ARBA" id="ARBA00001917"/>
    </source>
</evidence>
<dbReference type="Gene3D" id="3.40.50.360">
    <property type="match status" value="1"/>
</dbReference>
<evidence type="ECO:0000256" key="7">
    <source>
        <dbReference type="ARBA" id="ARBA00022982"/>
    </source>
</evidence>
<sequence length="157" mass="17690">MVSKLKAIIAYHSYSGNTKEIAEHIEKYLNNQAEVIMHRIGVDSPIQRDTFDILLLGTFTWEYGEVPDEVKDFILEVGYKPENVAIFGSGDTQFGGDEIFCLAVDKLAKFYNSPWSGLKIEQSPRGVQEDKIDNWMKEVIKDGKINSSKNIGANISK</sequence>
<dbReference type="PANTHER" id="PTHR42809">
    <property type="entry name" value="FLAVODOXIN 2"/>
    <property type="match status" value="1"/>
</dbReference>
<evidence type="ECO:0000256" key="2">
    <source>
        <dbReference type="ARBA" id="ARBA00003297"/>
    </source>
</evidence>
<comment type="caution">
    <text evidence="9">The sequence shown here is derived from an EMBL/GenBank/DDBJ whole genome shotgun (WGS) entry which is preliminary data.</text>
</comment>
<reference evidence="9 10" key="1">
    <citation type="journal article" date="2007" name="Int. J. Syst. Evol. Microbiol.">
        <title>Oceanobacillus profundus sp. nov., isolated from a deep-sea sediment core.</title>
        <authorList>
            <person name="Kim Y.G."/>
            <person name="Choi D.H."/>
            <person name="Hyun S."/>
            <person name="Cho B.C."/>
        </authorList>
    </citation>
    <scope>NUCLEOTIDE SEQUENCE [LARGE SCALE GENOMIC DNA]</scope>
    <source>
        <strain evidence="9 10">DSM 18246</strain>
    </source>
</reference>
<dbReference type="RefSeq" id="WP_118889396.1">
    <property type="nucleotide sequence ID" value="NZ_PHUT01000007.1"/>
</dbReference>
<keyword evidence="6" id="KW-0288">FMN</keyword>
<protein>
    <submittedName>
        <fullName evidence="9">Flavodoxin</fullName>
    </submittedName>
</protein>
<organism evidence="9 10">
    <name type="scientific">Oceanobacillus profundus</name>
    <dbReference type="NCBI Taxonomy" id="372463"/>
    <lineage>
        <taxon>Bacteria</taxon>
        <taxon>Bacillati</taxon>
        <taxon>Bacillota</taxon>
        <taxon>Bacilli</taxon>
        <taxon>Bacillales</taxon>
        <taxon>Bacillaceae</taxon>
        <taxon>Oceanobacillus</taxon>
    </lineage>
</organism>
<evidence type="ECO:0000259" key="8">
    <source>
        <dbReference type="PROSITE" id="PS50902"/>
    </source>
</evidence>
<comment type="function">
    <text evidence="2">Low-potential electron donor to a number of redox enzymes.</text>
</comment>
<dbReference type="NCBIfam" id="NF006747">
    <property type="entry name" value="PRK09271.1"/>
    <property type="match status" value="1"/>
</dbReference>
<feature type="domain" description="Flavodoxin-like" evidence="8">
    <location>
        <begin position="7"/>
        <end position="140"/>
    </location>
</feature>
<dbReference type="EMBL" id="QWEH01000007">
    <property type="protein sequence ID" value="RHW31838.1"/>
    <property type="molecule type" value="Genomic_DNA"/>
</dbReference>
<accession>A0A417YG86</accession>
<evidence type="ECO:0000313" key="9">
    <source>
        <dbReference type="EMBL" id="RHW31838.1"/>
    </source>
</evidence>